<accession>A0ACC5Q476</accession>
<evidence type="ECO:0000313" key="1">
    <source>
        <dbReference type="EMBL" id="MBE9218590.1"/>
    </source>
</evidence>
<keyword evidence="2" id="KW-1185">Reference proteome</keyword>
<protein>
    <submittedName>
        <fullName evidence="1">Cadherin-like domain-containing protein</fullName>
    </submittedName>
</protein>
<dbReference type="EMBL" id="JADEWF010000018">
    <property type="protein sequence ID" value="MBE9218590.1"/>
    <property type="molecule type" value="Genomic_DNA"/>
</dbReference>
<comment type="caution">
    <text evidence="1">The sequence shown here is derived from an EMBL/GenBank/DDBJ whole genome shotgun (WGS) entry which is preliminary data.</text>
</comment>
<organism evidence="1 2">
    <name type="scientific">Dolichospermum flos-aquae LEGE 04289</name>
    <dbReference type="NCBI Taxonomy" id="1828708"/>
    <lineage>
        <taxon>Bacteria</taxon>
        <taxon>Bacillati</taxon>
        <taxon>Cyanobacteriota</taxon>
        <taxon>Cyanophyceae</taxon>
        <taxon>Nostocales</taxon>
        <taxon>Aphanizomenonaceae</taxon>
        <taxon>Dolichospermum</taxon>
    </lineage>
</organism>
<sequence length="1614" mass="168151">MANNFVWVNATTLNGTLWDNGTLSSARPITQTGTLTISSGYDKYLNTQLNNTGTIEFQSGYIVDYNDNNIIGTLNNSGTFKKTTADTATIRVAFNNTGTVNVEAGTLVLSGGGVNSGTFNITSGKQLEINNSVYTFTNAARINGSGYFVISGGTLKANENLTLTSLTTYWFGGTFFSANIITNSGYLTISSGYDKYLNTQLNNTGTIEFQSGYIVDYNDNNIIGTLNNSGTFKKTTADTATIRVAFNNTGTVEANLGTLNFSNSYTHNNANLVLKGGTVTFSNALSINGGSIEGNGSISINVGVTNSGLLNPRYVSNTEFGRLTINGNYTETNSASINIQLGGSTAGTNFDQVDINGTATFDGTLNVSLLNNFTPTLGSTFDVLTYDSLNFLSNLNFTGLDINSTLQFVPQWFNNKLTLKVVNKSTATNINVTTNQDIVNASDGVLSLREAVIEANQNGLDNTIILGAQTYNLNFSGDADDNFAATGDLDILPRGGRVTIQGQGANQTFITATNLANLFQIHPGATINFSNVTVINPLLNDTVSVSKNVSLNLNVLNNDKLLKSQSIWLDDFQTTSVKGVTITRDNNGTFTDLSDDRLIYHPIAGFTGQDSFTYTITDGFVKEQATVTLNVVNDAPPAVNERLNTPMNTAITFAILTNNRDNNGDIINFESFQNTSTFGGTITKLNNQLTYTPRANFSGPDTFIYKINDGFVTTQSTVTVLVNAPPNAVVTTTQDTINYTDGLLSLREAIIQANNANIDSTITLGEGTYTLAINGANEDLAATGDLDIKLQNKTLTIRGQGKNKTILDANSLDRFFQVHSGATVILSGVTINKGLGSYGGALANNGTLTILDSDFINNQSVGARGANGANGANGRDSWVTYFAGYYGAGPVATPGENGKNGENGEDGKGGAIYNSGTLTISNSLIENNKVTGSQGGTGGNGGLGGVTRVQIDWYISYEYKPNGNPGSNGSNGNAYAGAIYNENTGSIFINAGQFANNLATPITGGTADNGDVNGIYNNGGTVTINNTVLPVLAIAPTNAVQTEGNSGYKAFTFTVTRLGATTGTNTVNWVVTGRGNNPANATDFGGTFPSGTVTFAANQTSKVITVNVRGDSTIEPDENFIVTLSNPTNGGVITTATATGTIQNDDTALAIAPTNAVQTEGNSGNKAFTFTVTRLGATTGTNTVNWVVTGRGTNPADATDFGGTFPSATLTFNPGETSKIITVNPQGDITQETSEQFKVTLSNPSNGATLTAATATGTIQNDDFIGNDTNNTLTGTANNDYIEGKGGNDTLNGGIGDDTLIGGLGDDNLNGGAGIDTLIGGIGNDIYVVDTITDTITENTNEGTDTIQSSVTFTITTLPNIENLTLTGTAAINGTGNTGNNLIIGNSANNILMAGLGDDNLNGGAGIDTLIGGLGNDIYVVDTTTDIISENVGEGTDTIQSSVTFTIATLPNIENLTLTGTAAIKGTGNDGNNLIIGNSANNILNGGLGKDNLNGGAGIDRFDYRNLADSVFSSFDVITEFNANVSNDLFLVSTARSGFSNAGIVTTLDPTAITAKLTTVNFGAKAAAQFSFGSRTFVAINDATAGFDSTTDAIIEVTGLTGTLGISNFTTALV</sequence>
<evidence type="ECO:0000313" key="2">
    <source>
        <dbReference type="Proteomes" id="UP000597867"/>
    </source>
</evidence>
<proteinExistence type="predicted"/>
<reference evidence="1" key="1">
    <citation type="submission" date="2020-10" db="EMBL/GenBank/DDBJ databases">
        <authorList>
            <person name="Castelo-Branco R."/>
            <person name="Eusebio N."/>
            <person name="Adriana R."/>
            <person name="Vieira A."/>
            <person name="Brugerolle De Fraissinette N."/>
            <person name="Rezende De Castro R."/>
            <person name="Schneider M.P."/>
            <person name="Vasconcelos V."/>
            <person name="Leao P.N."/>
        </authorList>
    </citation>
    <scope>NUCLEOTIDE SEQUENCE</scope>
    <source>
        <strain evidence="1">LEGE 04289</strain>
    </source>
</reference>
<gene>
    <name evidence="1" type="ORF">IQ222_07275</name>
</gene>
<dbReference type="Proteomes" id="UP000597867">
    <property type="component" value="Unassembled WGS sequence"/>
</dbReference>
<name>A0ACC5Q476_DOLFA</name>